<dbReference type="EMBL" id="CAJNOL010000051">
    <property type="protein sequence ID" value="CAF0791036.1"/>
    <property type="molecule type" value="Genomic_DNA"/>
</dbReference>
<dbReference type="Pfam" id="PF09431">
    <property type="entry name" value="SPIN90_LRD"/>
    <property type="match status" value="1"/>
</dbReference>
<dbReference type="PANTHER" id="PTHR13357:SF1">
    <property type="entry name" value="NCK-INTERACTING PROTEIN WITH SH3 DOMAIN"/>
    <property type="match status" value="1"/>
</dbReference>
<evidence type="ECO:0000259" key="1">
    <source>
        <dbReference type="Pfam" id="PF09431"/>
    </source>
</evidence>
<sequence>MDDSIIMNNNNDDDDDNNTIEHSDEIVSDIISLIHSTTHSSYVICSQLSSKLISYLSQIHMNDNQWHDLEKAVERFDQSIDHPDLRRFRQLIETISICSNDCEERNYTLGRDANTLFESICQLQELLQSHVNLHCTLLSKLIEQQDIQLRLIDVMNLTGMNVGNQIHGILCDIVHLLCQINRTFSVTNVIDHPIVSNCIRIIQTSINSICSTVVLKIFSGDNAKPTVIFALRLLTDLLLTNESFPVHVYGQLSNCVFLKSIFDLIENSGEDNELILTAVKFILSFNLRFDYPHENPIMLTLLAVNEQISCRELIERLILLFNRSVDPIECKTTNSIIKFFSDLFGDQATTSDALLYNSDRSLIVEIISRELSDRSITDEATTTYLSLLELILRSQSITSETCTRIDELQTSFRAHLYAENCLKQNRFIINEILRQHCWLSTNDMPFYL</sequence>
<dbReference type="InterPro" id="IPR018556">
    <property type="entry name" value="SPIN90/Ldb17_LRD"/>
</dbReference>
<dbReference type="Proteomes" id="UP000663854">
    <property type="component" value="Unassembled WGS sequence"/>
</dbReference>
<gene>
    <name evidence="3" type="ORF">JXQ802_LOCUS3735</name>
    <name evidence="2" type="ORF">PYM288_LOCUS177</name>
</gene>
<dbReference type="GO" id="GO:0071933">
    <property type="term" value="F:Arp2/3 complex binding"/>
    <property type="evidence" value="ECO:0007669"/>
    <property type="project" value="TreeGrafter"/>
</dbReference>
<comment type="caution">
    <text evidence="2">The sequence shown here is derived from an EMBL/GenBank/DDBJ whole genome shotgun (WGS) entry which is preliminary data.</text>
</comment>
<dbReference type="AlphaFoldDB" id="A0A813MAA8"/>
<organism evidence="2 4">
    <name type="scientific">Rotaria sordida</name>
    <dbReference type="NCBI Taxonomy" id="392033"/>
    <lineage>
        <taxon>Eukaryota</taxon>
        <taxon>Metazoa</taxon>
        <taxon>Spiralia</taxon>
        <taxon>Gnathifera</taxon>
        <taxon>Rotifera</taxon>
        <taxon>Eurotatoria</taxon>
        <taxon>Bdelloidea</taxon>
        <taxon>Philodinida</taxon>
        <taxon>Philodinidae</taxon>
        <taxon>Rotaria</taxon>
    </lineage>
</organism>
<evidence type="ECO:0000313" key="5">
    <source>
        <dbReference type="Proteomes" id="UP000663870"/>
    </source>
</evidence>
<dbReference type="Proteomes" id="UP000663870">
    <property type="component" value="Unassembled WGS sequence"/>
</dbReference>
<accession>A0A813MAA8</accession>
<protein>
    <recommendedName>
        <fullName evidence="1">SPIN90/Ldb17 leucine-rich domain-containing protein</fullName>
    </recommendedName>
</protein>
<reference evidence="2" key="1">
    <citation type="submission" date="2021-02" db="EMBL/GenBank/DDBJ databases">
        <authorList>
            <person name="Nowell W R."/>
        </authorList>
    </citation>
    <scope>NUCLEOTIDE SEQUENCE</scope>
</reference>
<proteinExistence type="predicted"/>
<dbReference type="GO" id="GO:0006897">
    <property type="term" value="P:endocytosis"/>
    <property type="evidence" value="ECO:0007669"/>
    <property type="project" value="TreeGrafter"/>
</dbReference>
<evidence type="ECO:0000313" key="4">
    <source>
        <dbReference type="Proteomes" id="UP000663854"/>
    </source>
</evidence>
<keyword evidence="5" id="KW-1185">Reference proteome</keyword>
<dbReference type="PANTHER" id="PTHR13357">
    <property type="entry name" value="SH3 ADAPTER PROTEIN SPIN90 NCK INTERACTING PROTEIN WITH SH3 DOMAIN"/>
    <property type="match status" value="1"/>
</dbReference>
<dbReference type="InterPro" id="IPR030125">
    <property type="entry name" value="SPIN90/Ldb17"/>
</dbReference>
<evidence type="ECO:0000313" key="2">
    <source>
        <dbReference type="EMBL" id="CAF0720985.1"/>
    </source>
</evidence>
<feature type="domain" description="SPIN90/Ldb17 leucine-rich" evidence="1">
    <location>
        <begin position="276"/>
        <end position="400"/>
    </location>
</feature>
<name>A0A813MAA8_9BILA</name>
<evidence type="ECO:0000313" key="3">
    <source>
        <dbReference type="EMBL" id="CAF0791036.1"/>
    </source>
</evidence>
<dbReference type="EMBL" id="CAJNOH010000001">
    <property type="protein sequence ID" value="CAF0720985.1"/>
    <property type="molecule type" value="Genomic_DNA"/>
</dbReference>